<keyword evidence="1" id="KW-0812">Transmembrane</keyword>
<keyword evidence="1" id="KW-1133">Transmembrane helix</keyword>
<name>A0A1C5GJN7_9ACTN</name>
<gene>
    <name evidence="2" type="ORF">GA0070560_101141</name>
</gene>
<reference evidence="3" key="1">
    <citation type="submission" date="2016-06" db="EMBL/GenBank/DDBJ databases">
        <authorList>
            <person name="Varghese N."/>
        </authorList>
    </citation>
    <scope>NUCLEOTIDE SEQUENCE [LARGE SCALE GENOMIC DNA]</scope>
    <source>
        <strain evidence="3">DSM 43171</strain>
    </source>
</reference>
<protein>
    <submittedName>
        <fullName evidence="2">Uncharacterized protein</fullName>
    </submittedName>
</protein>
<proteinExistence type="predicted"/>
<evidence type="ECO:0000313" key="2">
    <source>
        <dbReference type="EMBL" id="SCG34008.1"/>
    </source>
</evidence>
<dbReference type="Proteomes" id="UP000199408">
    <property type="component" value="Unassembled WGS sequence"/>
</dbReference>
<organism evidence="2 3">
    <name type="scientific">Micromonospora halophytica</name>
    <dbReference type="NCBI Taxonomy" id="47864"/>
    <lineage>
        <taxon>Bacteria</taxon>
        <taxon>Bacillati</taxon>
        <taxon>Actinomycetota</taxon>
        <taxon>Actinomycetes</taxon>
        <taxon>Micromonosporales</taxon>
        <taxon>Micromonosporaceae</taxon>
        <taxon>Micromonospora</taxon>
    </lineage>
</organism>
<keyword evidence="1" id="KW-0472">Membrane</keyword>
<dbReference type="AlphaFoldDB" id="A0A1C5GJN7"/>
<sequence length="85" mass="9126">MSSLNRWWGRLSAVLGAVVLSVFVPVAAWASTGTGELVVEAARRRSRGGFGFLGFLGLLCCLAVVVVIVLLVLKMMRGRRNGPPR</sequence>
<accession>A0A1C5GJN7</accession>
<dbReference type="RefSeq" id="WP_139131426.1">
    <property type="nucleotide sequence ID" value="NZ_FMDN01000001.1"/>
</dbReference>
<feature type="transmembrane region" description="Helical" evidence="1">
    <location>
        <begin position="49"/>
        <end position="73"/>
    </location>
</feature>
<evidence type="ECO:0000313" key="3">
    <source>
        <dbReference type="Proteomes" id="UP000199408"/>
    </source>
</evidence>
<dbReference type="EMBL" id="FMDN01000001">
    <property type="protein sequence ID" value="SCG34008.1"/>
    <property type="molecule type" value="Genomic_DNA"/>
</dbReference>
<evidence type="ECO:0000256" key="1">
    <source>
        <dbReference type="SAM" id="Phobius"/>
    </source>
</evidence>
<keyword evidence="3" id="KW-1185">Reference proteome</keyword>